<accession>A0ABD2ND39</accession>
<feature type="transmembrane region" description="Helical" evidence="10">
    <location>
        <begin position="57"/>
        <end position="79"/>
    </location>
</feature>
<keyword evidence="8 10" id="KW-1133">Transmembrane helix</keyword>
<dbReference type="PANTHER" id="PTHR13205">
    <property type="entry name" value="TRANSMEMBRANE PROTEIN 15-RELATED"/>
    <property type="match status" value="1"/>
</dbReference>
<keyword evidence="5 10" id="KW-0812">Transmembrane</keyword>
<keyword evidence="7" id="KW-0256">Endoplasmic reticulum</keyword>
<keyword evidence="12" id="KW-1185">Reference proteome</keyword>
<feature type="transmembrane region" description="Helical" evidence="10">
    <location>
        <begin position="31"/>
        <end position="51"/>
    </location>
</feature>
<feature type="transmembrane region" description="Helical" evidence="10">
    <location>
        <begin position="369"/>
        <end position="392"/>
    </location>
</feature>
<evidence type="ECO:0000256" key="5">
    <source>
        <dbReference type="ARBA" id="ARBA00022692"/>
    </source>
</evidence>
<dbReference type="GO" id="GO:0005789">
    <property type="term" value="C:endoplasmic reticulum membrane"/>
    <property type="evidence" value="ECO:0007669"/>
    <property type="project" value="UniProtKB-SubCell"/>
</dbReference>
<gene>
    <name evidence="11" type="ORF">HHI36_012023</name>
</gene>
<dbReference type="Proteomes" id="UP001516400">
    <property type="component" value="Unassembled WGS sequence"/>
</dbReference>
<evidence type="ECO:0000256" key="9">
    <source>
        <dbReference type="ARBA" id="ARBA00023136"/>
    </source>
</evidence>
<name>A0ABD2ND39_9CUCU</name>
<keyword evidence="9 10" id="KW-0472">Membrane</keyword>
<dbReference type="EC" id="2.7.1.108" evidence="3"/>
<evidence type="ECO:0000256" key="1">
    <source>
        <dbReference type="ARBA" id="ARBA00004477"/>
    </source>
</evidence>
<feature type="transmembrane region" description="Helical" evidence="10">
    <location>
        <begin position="412"/>
        <end position="432"/>
    </location>
</feature>
<organism evidence="11 12">
    <name type="scientific">Cryptolaemus montrouzieri</name>
    <dbReference type="NCBI Taxonomy" id="559131"/>
    <lineage>
        <taxon>Eukaryota</taxon>
        <taxon>Metazoa</taxon>
        <taxon>Ecdysozoa</taxon>
        <taxon>Arthropoda</taxon>
        <taxon>Hexapoda</taxon>
        <taxon>Insecta</taxon>
        <taxon>Pterygota</taxon>
        <taxon>Neoptera</taxon>
        <taxon>Endopterygota</taxon>
        <taxon>Coleoptera</taxon>
        <taxon>Polyphaga</taxon>
        <taxon>Cucujiformia</taxon>
        <taxon>Coccinelloidea</taxon>
        <taxon>Coccinellidae</taxon>
        <taxon>Scymninae</taxon>
        <taxon>Scymnini</taxon>
        <taxon>Cryptolaemus</taxon>
    </lineage>
</organism>
<keyword evidence="4" id="KW-0808">Transferase</keyword>
<proteinExistence type="inferred from homology"/>
<feature type="transmembrane region" description="Helical" evidence="10">
    <location>
        <begin position="337"/>
        <end position="357"/>
    </location>
</feature>
<feature type="transmembrane region" description="Helical" evidence="10">
    <location>
        <begin position="109"/>
        <end position="129"/>
    </location>
</feature>
<comment type="similarity">
    <text evidence="2">Belongs to the polyprenol kinase family.</text>
</comment>
<dbReference type="PANTHER" id="PTHR13205:SF15">
    <property type="entry name" value="DOLICHOL KINASE"/>
    <property type="match status" value="1"/>
</dbReference>
<evidence type="ECO:0000256" key="8">
    <source>
        <dbReference type="ARBA" id="ARBA00022989"/>
    </source>
</evidence>
<evidence type="ECO:0000256" key="6">
    <source>
        <dbReference type="ARBA" id="ARBA00022777"/>
    </source>
</evidence>
<protein>
    <recommendedName>
        <fullName evidence="3">dolichol kinase</fullName>
        <ecNumber evidence="3">2.7.1.108</ecNumber>
    </recommendedName>
</protein>
<evidence type="ECO:0000256" key="2">
    <source>
        <dbReference type="ARBA" id="ARBA00010794"/>
    </source>
</evidence>
<dbReference type="EMBL" id="JABFTP020000103">
    <property type="protein sequence ID" value="KAL3276651.1"/>
    <property type="molecule type" value="Genomic_DNA"/>
</dbReference>
<feature type="transmembrane region" description="Helical" evidence="10">
    <location>
        <begin position="86"/>
        <end position="103"/>
    </location>
</feature>
<feature type="transmembrane region" description="Helical" evidence="10">
    <location>
        <begin position="295"/>
        <end position="316"/>
    </location>
</feature>
<dbReference type="AlphaFoldDB" id="A0ABD2ND39"/>
<evidence type="ECO:0000313" key="12">
    <source>
        <dbReference type="Proteomes" id="UP001516400"/>
    </source>
</evidence>
<keyword evidence="6" id="KW-0418">Kinase</keyword>
<sequence>MEKFKTFSIGLFLPSLEEKLRFKVRPNASSGLWLMFLLPTCLIISAFKYWVVLTNTYKLLLIFSIGLIFCSISIIRALAREEYVNVHELWFFFPISLLFYTFLNSGILFSIYSGVFCTLLYCQAYIVLLRTFPKSFTLGEAGLTAQAFIILLYTTLPHFYYSIEEPIVKTGQSSTVIIQMELFGILILGAFAVNFNLRHYTFYFSMVFIFLTTFLIPLHIFLKRSPLLWVLNLLTKDIATMKVVLYWLICSCLAALVILRHRKMAGKATSAERKIFHILAIAVYVPGLMYECNLLYLGSGILLGIFFLLEMLRNLTIPPLGNLLQESFTALKDEKDAGILAVTPIYLLTGFTLPLWIHPSPCDLTDSAFFNFLPLMSGILSVGVGDTAASVFGSKYGKHFYPDSQKTIEGTLASILCQLLSVYILCQIGYIVNMDLFLVIRVTVAIVFSSLIEALTDQIDNLILPLIMYIMLV</sequence>
<evidence type="ECO:0000256" key="7">
    <source>
        <dbReference type="ARBA" id="ARBA00022824"/>
    </source>
</evidence>
<feature type="transmembrane region" description="Helical" evidence="10">
    <location>
        <begin position="136"/>
        <end position="156"/>
    </location>
</feature>
<evidence type="ECO:0000256" key="3">
    <source>
        <dbReference type="ARBA" id="ARBA00012132"/>
    </source>
</evidence>
<reference evidence="11 12" key="1">
    <citation type="journal article" date="2021" name="BMC Biol.">
        <title>Horizontally acquired antibacterial genes associated with adaptive radiation of ladybird beetles.</title>
        <authorList>
            <person name="Li H.S."/>
            <person name="Tang X.F."/>
            <person name="Huang Y.H."/>
            <person name="Xu Z.Y."/>
            <person name="Chen M.L."/>
            <person name="Du X.Y."/>
            <person name="Qiu B.Y."/>
            <person name="Chen P.T."/>
            <person name="Zhang W."/>
            <person name="Slipinski A."/>
            <person name="Escalona H.E."/>
            <person name="Waterhouse R.M."/>
            <person name="Zwick A."/>
            <person name="Pang H."/>
        </authorList>
    </citation>
    <scope>NUCLEOTIDE SEQUENCE [LARGE SCALE GENOMIC DNA]</scope>
    <source>
        <strain evidence="11">SYSU2018</strain>
    </source>
</reference>
<dbReference type="GO" id="GO:0004168">
    <property type="term" value="F:dolichol kinase activity"/>
    <property type="evidence" value="ECO:0007669"/>
    <property type="project" value="UniProtKB-EC"/>
</dbReference>
<comment type="subcellular location">
    <subcellularLocation>
        <location evidence="1">Endoplasmic reticulum membrane</location>
        <topology evidence="1">Multi-pass membrane protein</topology>
    </subcellularLocation>
</comment>
<evidence type="ECO:0000256" key="10">
    <source>
        <dbReference type="SAM" id="Phobius"/>
    </source>
</evidence>
<comment type="caution">
    <text evidence="11">The sequence shown here is derived from an EMBL/GenBank/DDBJ whole genome shotgun (WGS) entry which is preliminary data.</text>
</comment>
<feature type="transmembrane region" description="Helical" evidence="10">
    <location>
        <begin position="241"/>
        <end position="259"/>
    </location>
</feature>
<feature type="transmembrane region" description="Helical" evidence="10">
    <location>
        <begin position="438"/>
        <end position="456"/>
    </location>
</feature>
<feature type="transmembrane region" description="Helical" evidence="10">
    <location>
        <begin position="202"/>
        <end position="221"/>
    </location>
</feature>
<evidence type="ECO:0000313" key="11">
    <source>
        <dbReference type="EMBL" id="KAL3276651.1"/>
    </source>
</evidence>
<feature type="transmembrane region" description="Helical" evidence="10">
    <location>
        <begin position="176"/>
        <end position="195"/>
    </location>
</feature>
<evidence type="ECO:0000256" key="4">
    <source>
        <dbReference type="ARBA" id="ARBA00022679"/>
    </source>
</evidence>
<dbReference type="InterPro" id="IPR032974">
    <property type="entry name" value="Polypren_kinase"/>
</dbReference>